<name>A0A176VMG1_MARPO</name>
<dbReference type="InterPro" id="IPR012337">
    <property type="entry name" value="RNaseH-like_sf"/>
</dbReference>
<proteinExistence type="predicted"/>
<dbReference type="AlphaFoldDB" id="A0A176VMG1"/>
<reference evidence="2" key="1">
    <citation type="submission" date="2016-03" db="EMBL/GenBank/DDBJ databases">
        <title>Mechanisms controlling the formation of the plant cell surface in tip-growing cells are functionally conserved among land plants.</title>
        <authorList>
            <person name="Honkanen S."/>
            <person name="Jones V.A."/>
            <person name="Morieri G."/>
            <person name="Champion C."/>
            <person name="Hetherington A.J."/>
            <person name="Kelly S."/>
            <person name="Saint-Marcoux D."/>
            <person name="Proust H."/>
            <person name="Prescott H."/>
            <person name="Dolan L."/>
        </authorList>
    </citation>
    <scope>NUCLEOTIDE SEQUENCE [LARGE SCALE GENOMIC DNA]</scope>
    <source>
        <tissue evidence="2">Whole gametophyte</tissue>
    </source>
</reference>
<dbReference type="InterPro" id="IPR050951">
    <property type="entry name" value="Retrovirus_Pol_polyprotein"/>
</dbReference>
<keyword evidence="3" id="KW-1185">Reference proteome</keyword>
<gene>
    <name evidence="2" type="ORF">AXG93_939s1100</name>
</gene>
<dbReference type="GO" id="GO:0003676">
    <property type="term" value="F:nucleic acid binding"/>
    <property type="evidence" value="ECO:0007669"/>
    <property type="project" value="InterPro"/>
</dbReference>
<dbReference type="PROSITE" id="PS50994">
    <property type="entry name" value="INTEGRASE"/>
    <property type="match status" value="1"/>
</dbReference>
<dbReference type="PANTHER" id="PTHR37984:SF5">
    <property type="entry name" value="PROTEIN NYNRIN-LIKE"/>
    <property type="match status" value="1"/>
</dbReference>
<dbReference type="PANTHER" id="PTHR37984">
    <property type="entry name" value="PROTEIN CBG26694"/>
    <property type="match status" value="1"/>
</dbReference>
<dbReference type="EMBL" id="LVLJ01003379">
    <property type="protein sequence ID" value="OAE21603.1"/>
    <property type="molecule type" value="Genomic_DNA"/>
</dbReference>
<dbReference type="SUPFAM" id="SSF53098">
    <property type="entry name" value="Ribonuclease H-like"/>
    <property type="match status" value="1"/>
</dbReference>
<evidence type="ECO:0000313" key="3">
    <source>
        <dbReference type="Proteomes" id="UP000077202"/>
    </source>
</evidence>
<comment type="caution">
    <text evidence="2">The sequence shown here is derived from an EMBL/GenBank/DDBJ whole genome shotgun (WGS) entry which is preliminary data.</text>
</comment>
<protein>
    <recommendedName>
        <fullName evidence="1">Integrase catalytic domain-containing protein</fullName>
    </recommendedName>
</protein>
<dbReference type="Pfam" id="PF00665">
    <property type="entry name" value="rve"/>
    <property type="match status" value="1"/>
</dbReference>
<organism evidence="2 3">
    <name type="scientific">Marchantia polymorpha subsp. ruderalis</name>
    <dbReference type="NCBI Taxonomy" id="1480154"/>
    <lineage>
        <taxon>Eukaryota</taxon>
        <taxon>Viridiplantae</taxon>
        <taxon>Streptophyta</taxon>
        <taxon>Embryophyta</taxon>
        <taxon>Marchantiophyta</taxon>
        <taxon>Marchantiopsida</taxon>
        <taxon>Marchantiidae</taxon>
        <taxon>Marchantiales</taxon>
        <taxon>Marchantiaceae</taxon>
        <taxon>Marchantia</taxon>
    </lineage>
</organism>
<dbReference type="Gene3D" id="3.30.420.10">
    <property type="entry name" value="Ribonuclease H-like superfamily/Ribonuclease H"/>
    <property type="match status" value="1"/>
</dbReference>
<evidence type="ECO:0000313" key="2">
    <source>
        <dbReference type="EMBL" id="OAE21603.1"/>
    </source>
</evidence>
<accession>A0A176VMG1</accession>
<feature type="domain" description="Integrase catalytic" evidence="1">
    <location>
        <begin position="44"/>
        <end position="194"/>
    </location>
</feature>
<sequence>MVPDTVGAKEQDRVLQRAKRYRLEGSHVLRVLEDASFNALTLELHPLPIMGLGYFWSLDFARPLPLTVRHHQYVLVMVEHFSKWIELVALRDKASDGVAYAFLDRVLSHYGALAEVLTDHWMEFQGEFQVLNDKTMIDHRTTSQDHPEVDGLAERVVQMMKRALHKYGLQNRHLGDRDIQLPWLVMGYGLVVKHPWLPSHHILCCAAEIQTCQYRFVVSLAMW</sequence>
<dbReference type="InterPro" id="IPR001584">
    <property type="entry name" value="Integrase_cat-core"/>
</dbReference>
<dbReference type="InterPro" id="IPR036397">
    <property type="entry name" value="RNaseH_sf"/>
</dbReference>
<dbReference type="GO" id="GO:0015074">
    <property type="term" value="P:DNA integration"/>
    <property type="evidence" value="ECO:0007669"/>
    <property type="project" value="InterPro"/>
</dbReference>
<dbReference type="Proteomes" id="UP000077202">
    <property type="component" value="Unassembled WGS sequence"/>
</dbReference>
<evidence type="ECO:0000259" key="1">
    <source>
        <dbReference type="PROSITE" id="PS50994"/>
    </source>
</evidence>